<dbReference type="SUPFAM" id="SSF54928">
    <property type="entry name" value="RNA-binding domain, RBD"/>
    <property type="match status" value="1"/>
</dbReference>
<sequence length="274" mass="29792">ISKSKSPEERWSFETTDESLRSHFEQWGTLTDSVVMRDPNTERSKGFGFVIYATVEEVDAAMNARPHKVDGRVVEPKRAVSGEDSQRPGAHLTVKKIFVAGIKEDTKERHLRDYFEQYGKTEKRGFPFVTFDDHDSVNKTHTVISHNCEVRKALSKQEMASVSSSQREQSGSGNFDGGCGGNFSGHCSFGGSHGGGGHGGSRDGYNGFGNDGSNFGGGRSYDDFGNFGGRNSGPYGDGGQYFAKPRNQGGYCGSSSNSSYSSGRKFLLLSRNKA</sequence>
<dbReference type="Ensembl" id="ENSMICT00000028747.2">
    <property type="protein sequence ID" value="ENSMICP00000019419.2"/>
    <property type="gene ID" value="ENSMICG00000030696.2"/>
</dbReference>
<reference evidence="4" key="2">
    <citation type="submission" date="2025-08" db="UniProtKB">
        <authorList>
            <consortium name="Ensembl"/>
        </authorList>
    </citation>
    <scope>IDENTIFICATION</scope>
</reference>
<dbReference type="GO" id="GO:0003730">
    <property type="term" value="F:mRNA 3'-UTR binding"/>
    <property type="evidence" value="ECO:0007669"/>
    <property type="project" value="TreeGrafter"/>
</dbReference>
<dbReference type="EMBL" id="ABDC03004881">
    <property type="status" value="NOT_ANNOTATED_CDS"/>
    <property type="molecule type" value="Genomic_DNA"/>
</dbReference>
<keyword evidence="5" id="KW-1185">Reference proteome</keyword>
<evidence type="ECO:0000313" key="5">
    <source>
        <dbReference type="Proteomes" id="UP000694394"/>
    </source>
</evidence>
<dbReference type="Gene3D" id="3.30.70.330">
    <property type="match status" value="2"/>
</dbReference>
<organism evidence="4 5">
    <name type="scientific">Microcebus murinus</name>
    <name type="common">Gray mouse lemur</name>
    <name type="synonym">Lemur murinus</name>
    <dbReference type="NCBI Taxonomy" id="30608"/>
    <lineage>
        <taxon>Eukaryota</taxon>
        <taxon>Metazoa</taxon>
        <taxon>Chordata</taxon>
        <taxon>Craniata</taxon>
        <taxon>Vertebrata</taxon>
        <taxon>Euteleostomi</taxon>
        <taxon>Mammalia</taxon>
        <taxon>Eutheria</taxon>
        <taxon>Euarchontoglires</taxon>
        <taxon>Primates</taxon>
        <taxon>Strepsirrhini</taxon>
        <taxon>Lemuriformes</taxon>
        <taxon>Cheirogaleidae</taxon>
        <taxon>Microcebus</taxon>
    </lineage>
</organism>
<dbReference type="Proteomes" id="UP000694394">
    <property type="component" value="Chromosome 3"/>
</dbReference>
<keyword evidence="1 2" id="KW-0694">RNA-binding</keyword>
<evidence type="ECO:0000259" key="3">
    <source>
        <dbReference type="PROSITE" id="PS50102"/>
    </source>
</evidence>
<dbReference type="Pfam" id="PF00076">
    <property type="entry name" value="RRM_1"/>
    <property type="match status" value="2"/>
</dbReference>
<dbReference type="InterPro" id="IPR000504">
    <property type="entry name" value="RRM_dom"/>
</dbReference>
<name>A0A8C5VB39_MICMU</name>
<dbReference type="SMART" id="SM00360">
    <property type="entry name" value="RRM"/>
    <property type="match status" value="2"/>
</dbReference>
<dbReference type="PANTHER" id="PTHR48026">
    <property type="entry name" value="HOMOLOGOUS TO DROSOPHILA SQD (SQUID) PROTEIN"/>
    <property type="match status" value="1"/>
</dbReference>
<feature type="domain" description="RRM" evidence="3">
    <location>
        <begin position="95"/>
        <end position="157"/>
    </location>
</feature>
<dbReference type="GO" id="GO:0071013">
    <property type="term" value="C:catalytic step 2 spliceosome"/>
    <property type="evidence" value="ECO:0007669"/>
    <property type="project" value="TreeGrafter"/>
</dbReference>
<reference evidence="4" key="3">
    <citation type="submission" date="2025-09" db="UniProtKB">
        <authorList>
            <consortium name="Ensembl"/>
        </authorList>
    </citation>
    <scope>IDENTIFICATION</scope>
</reference>
<evidence type="ECO:0000256" key="2">
    <source>
        <dbReference type="PROSITE-ProRule" id="PRU00176"/>
    </source>
</evidence>
<evidence type="ECO:0000256" key="1">
    <source>
        <dbReference type="ARBA" id="ARBA00022884"/>
    </source>
</evidence>
<dbReference type="InterPro" id="IPR012677">
    <property type="entry name" value="Nucleotide-bd_a/b_plait_sf"/>
</dbReference>
<dbReference type="GeneTree" id="ENSGT00950000183123"/>
<reference evidence="4" key="1">
    <citation type="submission" date="2016-12" db="EMBL/GenBank/DDBJ databases">
        <title>Mouse lemur reference genome and diversity panel.</title>
        <authorList>
            <person name="Harris R."/>
            <person name="Larsen P."/>
            <person name="Liu Y."/>
            <person name="Hughes D.S."/>
            <person name="Murali S."/>
            <person name="Raveendran M."/>
            <person name="Korchina V."/>
            <person name="Wang M."/>
            <person name="Jhangiani S."/>
            <person name="Bandaranaike D."/>
            <person name="Bellair M."/>
            <person name="Blankenburg K."/>
            <person name="Chao H."/>
            <person name="Dahdouli M."/>
            <person name="Dinh H."/>
            <person name="Doddapaneni H."/>
            <person name="English A."/>
            <person name="Firestine M."/>
            <person name="Gnanaolivu R."/>
            <person name="Gross S."/>
            <person name="Hernandez B."/>
            <person name="Javaid M."/>
            <person name="Jayaseelan J."/>
            <person name="Jones J."/>
            <person name="Khan Z."/>
            <person name="Kovar C."/>
            <person name="Kurapati P."/>
            <person name="Le B."/>
            <person name="Lee S."/>
            <person name="Li M."/>
            <person name="Mathew T."/>
            <person name="Narasimhan A."/>
            <person name="Ngo D."/>
            <person name="Nguyen L."/>
            <person name="Okwuonu G."/>
            <person name="Ongeri F."/>
            <person name="Osuji N."/>
            <person name="Pu L.-L."/>
            <person name="Puazo M."/>
            <person name="Quiroz J."/>
            <person name="Raj R."/>
            <person name="Rajbhandari K."/>
            <person name="Reid J.G."/>
            <person name="Santibanez J."/>
            <person name="Sexton D."/>
            <person name="Skinner E."/>
            <person name="Vee V."/>
            <person name="Weissenberger G."/>
            <person name="Wu Y."/>
            <person name="Xin Y."/>
            <person name="Han Y."/>
            <person name="Campbell C."/>
            <person name="Brown A."/>
            <person name="Sullivan B."/>
            <person name="Shelton J."/>
            <person name="Brown S."/>
            <person name="Dudchenko O."/>
            <person name="Machol I."/>
            <person name="Durand N."/>
            <person name="Shamim M."/>
            <person name="Lieberman A."/>
            <person name="Muzny D.M."/>
            <person name="Richards S."/>
            <person name="Yoder A."/>
            <person name="Worley K.C."/>
            <person name="Rogers J."/>
            <person name="Gibbs R.A."/>
        </authorList>
    </citation>
    <scope>NUCLEOTIDE SEQUENCE [LARGE SCALE GENOMIC DNA]</scope>
</reference>
<dbReference type="GO" id="GO:0000398">
    <property type="term" value="P:mRNA splicing, via spliceosome"/>
    <property type="evidence" value="ECO:0007669"/>
    <property type="project" value="TreeGrafter"/>
</dbReference>
<dbReference type="PROSITE" id="PS50102">
    <property type="entry name" value="RRM"/>
    <property type="match status" value="2"/>
</dbReference>
<dbReference type="InterPro" id="IPR035979">
    <property type="entry name" value="RBD_domain_sf"/>
</dbReference>
<dbReference type="FunFam" id="3.30.70.330:FF:000048">
    <property type="entry name" value="Heterogeneous nuclear ribonucleoprotein a1 isoform"/>
    <property type="match status" value="1"/>
</dbReference>
<protein>
    <recommendedName>
        <fullName evidence="3">RRM domain-containing protein</fullName>
    </recommendedName>
</protein>
<dbReference type="PANTHER" id="PTHR48026:SF26">
    <property type="entry name" value="RRM DOMAIN-CONTAINING PROTEIN"/>
    <property type="match status" value="1"/>
</dbReference>
<evidence type="ECO:0000313" key="4">
    <source>
        <dbReference type="Ensembl" id="ENSMICP00000019419.2"/>
    </source>
</evidence>
<proteinExistence type="predicted"/>
<feature type="domain" description="RRM" evidence="3">
    <location>
        <begin position="1"/>
        <end position="87"/>
    </location>
</feature>
<accession>A0A8C5VB39</accession>
<dbReference type="AlphaFoldDB" id="A0A8C5VB39"/>